<sequence>MNLIKTSAAVLMATFLSSAQATSLDKAQSIQSQTNASSASSQNRISQSADNTLALQAEIEQLTEEVKNLDIYQKHLTALVNSQQQETASLEAQIEEIKVTRQGIVPLMYQMLDGLRVIMAEDAPIKLAQREERIEKLDSMMTRADISDAEKYRRILEAYQIEMDYGTKIGLYQGQIALPNMSIEADVLHLGRISLVARSLNGNKFWAWNQSSKQWQELDSGLKPELDKAYAVAANQTAPSLITLPVSLNVTSLDIKETN</sequence>
<proteinExistence type="predicted"/>
<dbReference type="PIRSF" id="PIRSF028069">
    <property type="entry name" value="UCP028069"/>
    <property type="match status" value="1"/>
</dbReference>
<keyword evidence="2" id="KW-0732">Signal</keyword>
<name>A0A3A6QD89_9VIBR</name>
<dbReference type="EMBL" id="QVMU01000032">
    <property type="protein sequence ID" value="RJX65769.1"/>
    <property type="molecule type" value="Genomic_DNA"/>
</dbReference>
<evidence type="ECO:0000256" key="2">
    <source>
        <dbReference type="SAM" id="SignalP"/>
    </source>
</evidence>
<dbReference type="RefSeq" id="WP_120035032.1">
    <property type="nucleotide sequence ID" value="NZ_QVMU01000032.1"/>
</dbReference>
<keyword evidence="4" id="KW-1185">Reference proteome</keyword>
<dbReference type="AlphaFoldDB" id="A0A3A6QD89"/>
<reference evidence="3 4" key="1">
    <citation type="submission" date="2018-08" db="EMBL/GenBank/DDBJ databases">
        <title>Vibrio isolated from the Eastern China Marginal Seas.</title>
        <authorList>
            <person name="Li Y."/>
        </authorList>
    </citation>
    <scope>NUCLEOTIDE SEQUENCE [LARGE SCALE GENOMIC DNA]</scope>
    <source>
        <strain evidence="3 4">BEI233</strain>
    </source>
</reference>
<dbReference type="Pfam" id="PF11932">
    <property type="entry name" value="DUF3450"/>
    <property type="match status" value="1"/>
</dbReference>
<gene>
    <name evidence="3" type="ORF">DZ860_21260</name>
</gene>
<comment type="caution">
    <text evidence="3">The sequence shown here is derived from an EMBL/GenBank/DDBJ whole genome shotgun (WGS) entry which is preliminary data.</text>
</comment>
<evidence type="ECO:0000256" key="1">
    <source>
        <dbReference type="SAM" id="Coils"/>
    </source>
</evidence>
<dbReference type="Proteomes" id="UP000273252">
    <property type="component" value="Unassembled WGS sequence"/>
</dbReference>
<keyword evidence="1" id="KW-0175">Coiled coil</keyword>
<dbReference type="InterPro" id="IPR016866">
    <property type="entry name" value="UCP028069"/>
</dbReference>
<feature type="signal peptide" evidence="2">
    <location>
        <begin position="1"/>
        <end position="21"/>
    </location>
</feature>
<dbReference type="OrthoDB" id="5880116at2"/>
<accession>A0A3A6QD89</accession>
<organism evidence="3 4">
    <name type="scientific">Vibrio sinensis</name>
    <dbReference type="NCBI Taxonomy" id="2302434"/>
    <lineage>
        <taxon>Bacteria</taxon>
        <taxon>Pseudomonadati</taxon>
        <taxon>Pseudomonadota</taxon>
        <taxon>Gammaproteobacteria</taxon>
        <taxon>Vibrionales</taxon>
        <taxon>Vibrionaceae</taxon>
        <taxon>Vibrio</taxon>
    </lineage>
</organism>
<feature type="chain" id="PRO_5017378218" evidence="2">
    <location>
        <begin position="22"/>
        <end position="259"/>
    </location>
</feature>
<evidence type="ECO:0000313" key="4">
    <source>
        <dbReference type="Proteomes" id="UP000273252"/>
    </source>
</evidence>
<protein>
    <submittedName>
        <fullName evidence="3">DUF3450 domain-containing protein</fullName>
    </submittedName>
</protein>
<feature type="coiled-coil region" evidence="1">
    <location>
        <begin position="45"/>
        <end position="100"/>
    </location>
</feature>
<evidence type="ECO:0000313" key="3">
    <source>
        <dbReference type="EMBL" id="RJX65769.1"/>
    </source>
</evidence>